<evidence type="ECO:0000256" key="4">
    <source>
        <dbReference type="SAM" id="MobiDB-lite"/>
    </source>
</evidence>
<dbReference type="Proteomes" id="UP000582659">
    <property type="component" value="Unassembled WGS sequence"/>
</dbReference>
<organism evidence="6 7">
    <name type="scientific">Bursaphelenchus xylophilus</name>
    <name type="common">Pinewood nematode worm</name>
    <name type="synonym">Aphelenchoides xylophilus</name>
    <dbReference type="NCBI Taxonomy" id="6326"/>
    <lineage>
        <taxon>Eukaryota</taxon>
        <taxon>Metazoa</taxon>
        <taxon>Ecdysozoa</taxon>
        <taxon>Nematoda</taxon>
        <taxon>Chromadorea</taxon>
        <taxon>Rhabditida</taxon>
        <taxon>Tylenchina</taxon>
        <taxon>Tylenchomorpha</taxon>
        <taxon>Aphelenchoidea</taxon>
        <taxon>Aphelenchoididae</taxon>
        <taxon>Bursaphelenchus</taxon>
    </lineage>
</organism>
<dbReference type="GO" id="GO:0004114">
    <property type="term" value="F:3',5'-cyclic-nucleotide phosphodiesterase activity"/>
    <property type="evidence" value="ECO:0007669"/>
    <property type="project" value="InterPro"/>
</dbReference>
<feature type="compositionally biased region" description="Basic and acidic residues" evidence="4">
    <location>
        <begin position="936"/>
        <end position="945"/>
    </location>
</feature>
<comment type="similarity">
    <text evidence="3">Belongs to the cyclic nucleotide phosphodiesterase family.</text>
</comment>
<dbReference type="PROSITE" id="PS51845">
    <property type="entry name" value="PDEASE_I_2"/>
    <property type="match status" value="1"/>
</dbReference>
<feature type="region of interest" description="Disordered" evidence="4">
    <location>
        <begin position="378"/>
        <end position="431"/>
    </location>
</feature>
<feature type="region of interest" description="Disordered" evidence="4">
    <location>
        <begin position="318"/>
        <end position="356"/>
    </location>
</feature>
<feature type="region of interest" description="Disordered" evidence="4">
    <location>
        <begin position="25"/>
        <end position="46"/>
    </location>
</feature>
<keyword evidence="7" id="KW-1185">Reference proteome</keyword>
<sequence length="1005" mass="111387">MRRVPSDSETAARCNGNSIHSILKETHRIPSISESSRNRHLSNESCGSIKGVTFDKSLPTNAFRNDRDVSSQSLRNRRTSLPVNTSLHPRLRDQGNVSEARGLIMDMLQNRDLQPQVISCLRAVASLLTPQMSVQNGNFMDFLPKVVENPYSGEQLMVSSASTSSVRFAPFSQTAIARLATQLARSCSDLEVQNVDEQRRRHRGSICSSTSDDRLAQAVTQAGSRRPLAKERPQQSSMSSRGSNSSHYAHSSASSSLAGIGGRELQLVSQCRACGQDYRCTCCAKCSHLMIVYTPASKPRVSNITFSTVTSATGLPTIAAEPSRPRSSNHWKPIHQDGPVEPPQPSSAAPPPTCQRQHHSSQSCSCLSQQSCQVHKPKEKSLYRRRYSSATEERSLKVIADGRDDAETAASEDAQAEKERRRSAGANVHQSPILINSSSTFSHSLSPSPFAKSPSVVAKSPSPSVAFSLHEEPEDGEPQSPPESEAKARTAASIDTWTTEDGIVYNKRELDRDKALQRIDEWSFPVFDLAEAYKTTVLSRITYAVFKQADLFNIFKISPQKFFNFFHALEMGYWEIPYHNRIHAADVLHGCHYLTCHPVNAFHPTPSTPDEEIAEGMEDLNIDSLFDSSSISIASTMNGLELMALYTAAAMHDFDHPGRTNAFLVAAEDKKAILYNDRSVLENHHAAESWKLLSKPENNFIDVLDAAETKRFRYLVLEYILATDLKQHFDIIMSFNDKAGDMDLSNEADRVLVSQMLIKFADINSPAKPYTLHRQWTDRICQEFYEQGDEEKVRNMPVSPYMDRNEPAVAKLQDSFIAHIVNPLVIALNEAGLLPSMPGLEDPEVIINLKHNHQKWLTEIEEHNPQEEEPKEEQGQDFGSASTTTATAFENDKMIYSMKEVEKKEDLVMNGACDKGDNEILGRFEVGGRCGGGDRAGSREDPERNTEVFLGHASPLAPAQGGRRHGGDAVGPDIDPPSPRPDTSAQDRAVICAFTAFEGVREEFL</sequence>
<dbReference type="FunFam" id="1.10.1300.10:FF:000018">
    <property type="entry name" value="Phosphodiesterase"/>
    <property type="match status" value="1"/>
</dbReference>
<keyword evidence="2 3" id="KW-0378">Hydrolase</keyword>
<evidence type="ECO:0000256" key="1">
    <source>
        <dbReference type="ARBA" id="ARBA00022723"/>
    </source>
</evidence>
<feature type="compositionally biased region" description="Low complexity" evidence="4">
    <location>
        <begin position="236"/>
        <end position="255"/>
    </location>
</feature>
<dbReference type="PANTHER" id="PTHR11347">
    <property type="entry name" value="CYCLIC NUCLEOTIDE PHOSPHODIESTERASE"/>
    <property type="match status" value="1"/>
</dbReference>
<evidence type="ECO:0000259" key="5">
    <source>
        <dbReference type="PROSITE" id="PS51845"/>
    </source>
</evidence>
<evidence type="ECO:0000313" key="6">
    <source>
        <dbReference type="EMBL" id="CAD5214981.1"/>
    </source>
</evidence>
<feature type="compositionally biased region" description="Basic and acidic residues" evidence="4">
    <location>
        <begin position="391"/>
        <end position="406"/>
    </location>
</feature>
<dbReference type="EMBL" id="CAJFDI010000002">
    <property type="protein sequence ID" value="CAD5214981.1"/>
    <property type="molecule type" value="Genomic_DNA"/>
</dbReference>
<feature type="compositionally biased region" description="Low complexity" evidence="4">
    <location>
        <begin position="444"/>
        <end position="466"/>
    </location>
</feature>
<name>A0A811KHM4_BURXY</name>
<feature type="compositionally biased region" description="Basic residues" evidence="4">
    <location>
        <begin position="378"/>
        <end position="387"/>
    </location>
</feature>
<proteinExistence type="inferred from homology"/>
<dbReference type="SMR" id="A0A811KHM4"/>
<feature type="region of interest" description="Disordered" evidence="4">
    <location>
        <begin position="198"/>
        <end position="255"/>
    </location>
</feature>
<dbReference type="CDD" id="cd00077">
    <property type="entry name" value="HDc"/>
    <property type="match status" value="1"/>
</dbReference>
<reference evidence="6" key="1">
    <citation type="submission" date="2020-09" db="EMBL/GenBank/DDBJ databases">
        <authorList>
            <person name="Kikuchi T."/>
        </authorList>
    </citation>
    <scope>NUCLEOTIDE SEQUENCE</scope>
    <source>
        <strain evidence="6">Ka4C1</strain>
    </source>
</reference>
<dbReference type="InterPro" id="IPR002073">
    <property type="entry name" value="PDEase_catalytic_dom"/>
</dbReference>
<dbReference type="Pfam" id="PF00233">
    <property type="entry name" value="PDEase_I"/>
    <property type="match status" value="1"/>
</dbReference>
<dbReference type="InterPro" id="IPR023174">
    <property type="entry name" value="PDEase_CS"/>
</dbReference>
<dbReference type="GO" id="GO:0046872">
    <property type="term" value="F:metal ion binding"/>
    <property type="evidence" value="ECO:0007669"/>
    <property type="project" value="UniProtKB-KW"/>
</dbReference>
<dbReference type="Gene3D" id="1.10.1300.10">
    <property type="entry name" value="3'5'-cyclic nucleotide phosphodiesterase, catalytic domain"/>
    <property type="match status" value="1"/>
</dbReference>
<feature type="region of interest" description="Disordered" evidence="4">
    <location>
        <begin position="954"/>
        <end position="987"/>
    </location>
</feature>
<feature type="region of interest" description="Disordered" evidence="4">
    <location>
        <begin position="863"/>
        <end position="886"/>
    </location>
</feature>
<evidence type="ECO:0000256" key="3">
    <source>
        <dbReference type="RuleBase" id="RU363067"/>
    </source>
</evidence>
<feature type="domain" description="PDEase" evidence="5">
    <location>
        <begin position="504"/>
        <end position="863"/>
    </location>
</feature>
<evidence type="ECO:0000256" key="2">
    <source>
        <dbReference type="ARBA" id="ARBA00022801"/>
    </source>
</evidence>
<dbReference type="Proteomes" id="UP000659654">
    <property type="component" value="Unassembled WGS sequence"/>
</dbReference>
<comment type="cofactor">
    <cofactor evidence="3">
        <name>a divalent metal cation</name>
        <dbReference type="ChEBI" id="CHEBI:60240"/>
    </cofactor>
    <text evidence="3">Binds 2 divalent metal cations per subunit. Site 1 may preferentially bind zinc ions, while site 2 has a preference for magnesium and/or manganese ions.</text>
</comment>
<feature type="region of interest" description="Disordered" evidence="4">
    <location>
        <begin position="926"/>
        <end position="945"/>
    </location>
</feature>
<dbReference type="SUPFAM" id="SSF109604">
    <property type="entry name" value="HD-domain/PDEase-like"/>
    <property type="match status" value="1"/>
</dbReference>
<feature type="region of interest" description="Disordered" evidence="4">
    <location>
        <begin position="444"/>
        <end position="492"/>
    </location>
</feature>
<dbReference type="PROSITE" id="PS00126">
    <property type="entry name" value="PDEASE_I_1"/>
    <property type="match status" value="1"/>
</dbReference>
<dbReference type="EC" id="3.1.4.-" evidence="3"/>
<feature type="compositionally biased region" description="Basic and acidic residues" evidence="4">
    <location>
        <begin position="863"/>
        <end position="874"/>
    </location>
</feature>
<feature type="compositionally biased region" description="Pro residues" evidence="4">
    <location>
        <begin position="340"/>
        <end position="353"/>
    </location>
</feature>
<keyword evidence="1 3" id="KW-0479">Metal-binding</keyword>
<dbReference type="AlphaFoldDB" id="A0A811KHM4"/>
<dbReference type="InterPro" id="IPR036971">
    <property type="entry name" value="PDEase_catalytic_dom_sf"/>
</dbReference>
<gene>
    <name evidence="6" type="ORF">BXYJ_LOCUS3801</name>
</gene>
<dbReference type="EMBL" id="CAJFCV020000002">
    <property type="protein sequence ID" value="CAG9096169.1"/>
    <property type="molecule type" value="Genomic_DNA"/>
</dbReference>
<dbReference type="OrthoDB" id="189220at2759"/>
<evidence type="ECO:0000313" key="7">
    <source>
        <dbReference type="Proteomes" id="UP000659654"/>
    </source>
</evidence>
<dbReference type="InterPro" id="IPR003607">
    <property type="entry name" value="HD/PDEase_dom"/>
</dbReference>
<dbReference type="GO" id="GO:0007165">
    <property type="term" value="P:signal transduction"/>
    <property type="evidence" value="ECO:0007669"/>
    <property type="project" value="InterPro"/>
</dbReference>
<accession>A0A811KHM4</accession>
<protein>
    <recommendedName>
        <fullName evidence="3">Phosphodiesterase</fullName>
        <ecNumber evidence="3">3.1.4.-</ecNumber>
    </recommendedName>
</protein>
<comment type="caution">
    <text evidence="6">The sequence shown here is derived from an EMBL/GenBank/DDBJ whole genome shotgun (WGS) entry which is preliminary data.</text>
</comment>